<dbReference type="Pfam" id="PF04542">
    <property type="entry name" value="Sigma70_r2"/>
    <property type="match status" value="1"/>
</dbReference>
<keyword evidence="3" id="KW-0731">Sigma factor</keyword>
<dbReference type="Pfam" id="PF08281">
    <property type="entry name" value="Sigma70_r4_2"/>
    <property type="match status" value="1"/>
</dbReference>
<comment type="caution">
    <text evidence="8">The sequence shown here is derived from an EMBL/GenBank/DDBJ whole genome shotgun (WGS) entry which is preliminary data.</text>
</comment>
<dbReference type="EMBL" id="JARRAG010000002">
    <property type="protein sequence ID" value="MDG3006804.1"/>
    <property type="molecule type" value="Genomic_DNA"/>
</dbReference>
<keyword evidence="9" id="KW-1185">Reference proteome</keyword>
<evidence type="ECO:0000256" key="3">
    <source>
        <dbReference type="ARBA" id="ARBA00023082"/>
    </source>
</evidence>
<dbReference type="RefSeq" id="WP_277863095.1">
    <property type="nucleotide sequence ID" value="NZ_JARRAG010000002.1"/>
</dbReference>
<accession>A0ABT6FGV4</accession>
<keyword evidence="2" id="KW-0805">Transcription regulation</keyword>
<dbReference type="InterPro" id="IPR013325">
    <property type="entry name" value="RNA_pol_sigma_r2"/>
</dbReference>
<feature type="domain" description="RNA polymerase sigma-70 region 2" evidence="6">
    <location>
        <begin position="42"/>
        <end position="107"/>
    </location>
</feature>
<name>A0ABT6FGV4_9BACT</name>
<evidence type="ECO:0000256" key="1">
    <source>
        <dbReference type="ARBA" id="ARBA00010641"/>
    </source>
</evidence>
<protein>
    <submittedName>
        <fullName evidence="8">RNA polymerase sigma factor</fullName>
    </submittedName>
</protein>
<evidence type="ECO:0000313" key="9">
    <source>
        <dbReference type="Proteomes" id="UP001216907"/>
    </source>
</evidence>
<dbReference type="InterPro" id="IPR007627">
    <property type="entry name" value="RNA_pol_sigma70_r2"/>
</dbReference>
<evidence type="ECO:0000259" key="7">
    <source>
        <dbReference type="Pfam" id="PF08281"/>
    </source>
</evidence>
<reference evidence="8 9" key="1">
    <citation type="submission" date="2023-03" db="EMBL/GenBank/DDBJ databases">
        <title>Paludisphaera mucosa sp. nov. a novel planctomycete from northern fen.</title>
        <authorList>
            <person name="Ivanova A."/>
        </authorList>
    </citation>
    <scope>NUCLEOTIDE SEQUENCE [LARGE SCALE GENOMIC DNA]</scope>
    <source>
        <strain evidence="8 9">Pla2</strain>
    </source>
</reference>
<dbReference type="SUPFAM" id="SSF88946">
    <property type="entry name" value="Sigma2 domain of RNA polymerase sigma factors"/>
    <property type="match status" value="1"/>
</dbReference>
<dbReference type="CDD" id="cd06171">
    <property type="entry name" value="Sigma70_r4"/>
    <property type="match status" value="1"/>
</dbReference>
<sequence length="506" mass="54942">MNGAVRGLQILLDVGATGSLSDGELLDRFLARGDGAVFEAIVDRHGPMVWGVCRRVLRDHHDAQDAFQATFLVLARRAASVVPREKLGHWLYGVAYRTALKARSTRAKRRAREAPTQDVPEPPARPGDRRIGLAESLDRELSRLPEKYRIPIILCDLEGRSHKEAAGRLGWPIGTVSGRLSRARSLLAQRLVRRGVSLSIGSLVAFMSEDAAMAGAPTWLVKTGRIVGEGPTAMAAPLSKQVMSLAKEVQGGMMMTKLKAAATVLAAAFLATGAAVMAYTQDGHPPTGDMTIPREEPTSRVIDPGKDGGSMTKSYYVGDLVVARPGAPSVDGLPDIDFATVVDLITSTIAPSTWQAGDRPDRSIKPFRGNITLIIRHEPEVHERIEALLQGLRRRDDLWAAALGHGPHERFEEVFFVGDLLGPGASPDFEPVIDLVIATIAPGTWTRDPATVPGIFADPVERTLVVRHNRHVLDQVKGLLDRLRRFQEARGIGTKDRPGADREPKP</sequence>
<evidence type="ECO:0000259" key="6">
    <source>
        <dbReference type="Pfam" id="PF04542"/>
    </source>
</evidence>
<evidence type="ECO:0000256" key="2">
    <source>
        <dbReference type="ARBA" id="ARBA00023015"/>
    </source>
</evidence>
<dbReference type="PANTHER" id="PTHR43133:SF51">
    <property type="entry name" value="RNA POLYMERASE SIGMA FACTOR"/>
    <property type="match status" value="1"/>
</dbReference>
<dbReference type="PANTHER" id="PTHR43133">
    <property type="entry name" value="RNA POLYMERASE ECF-TYPE SIGMA FACTO"/>
    <property type="match status" value="1"/>
</dbReference>
<gene>
    <name evidence="8" type="ORF">PZE19_23790</name>
</gene>
<evidence type="ECO:0000313" key="8">
    <source>
        <dbReference type="EMBL" id="MDG3006804.1"/>
    </source>
</evidence>
<feature type="domain" description="RNA polymerase sigma factor 70 region 4 type 2" evidence="7">
    <location>
        <begin position="135"/>
        <end position="186"/>
    </location>
</feature>
<proteinExistence type="inferred from homology"/>
<evidence type="ECO:0000256" key="5">
    <source>
        <dbReference type="SAM" id="MobiDB-lite"/>
    </source>
</evidence>
<dbReference type="Gene3D" id="1.10.10.10">
    <property type="entry name" value="Winged helix-like DNA-binding domain superfamily/Winged helix DNA-binding domain"/>
    <property type="match status" value="1"/>
</dbReference>
<dbReference type="InterPro" id="IPR036388">
    <property type="entry name" value="WH-like_DNA-bd_sf"/>
</dbReference>
<dbReference type="InterPro" id="IPR013249">
    <property type="entry name" value="RNA_pol_sigma70_r4_t2"/>
</dbReference>
<dbReference type="NCBIfam" id="TIGR02937">
    <property type="entry name" value="sigma70-ECF"/>
    <property type="match status" value="1"/>
</dbReference>
<dbReference type="Proteomes" id="UP001216907">
    <property type="component" value="Unassembled WGS sequence"/>
</dbReference>
<feature type="compositionally biased region" description="Basic and acidic residues" evidence="5">
    <location>
        <begin position="292"/>
        <end position="305"/>
    </location>
</feature>
<keyword evidence="4" id="KW-0804">Transcription</keyword>
<dbReference type="InterPro" id="IPR039425">
    <property type="entry name" value="RNA_pol_sigma-70-like"/>
</dbReference>
<dbReference type="InterPro" id="IPR014284">
    <property type="entry name" value="RNA_pol_sigma-70_dom"/>
</dbReference>
<evidence type="ECO:0000256" key="4">
    <source>
        <dbReference type="ARBA" id="ARBA00023163"/>
    </source>
</evidence>
<organism evidence="8 9">
    <name type="scientific">Paludisphaera mucosa</name>
    <dbReference type="NCBI Taxonomy" id="3030827"/>
    <lineage>
        <taxon>Bacteria</taxon>
        <taxon>Pseudomonadati</taxon>
        <taxon>Planctomycetota</taxon>
        <taxon>Planctomycetia</taxon>
        <taxon>Isosphaerales</taxon>
        <taxon>Isosphaeraceae</taxon>
        <taxon>Paludisphaera</taxon>
    </lineage>
</organism>
<dbReference type="Gene3D" id="1.10.1740.10">
    <property type="match status" value="1"/>
</dbReference>
<dbReference type="InterPro" id="IPR013324">
    <property type="entry name" value="RNA_pol_sigma_r3/r4-like"/>
</dbReference>
<comment type="similarity">
    <text evidence="1">Belongs to the sigma-70 factor family. ECF subfamily.</text>
</comment>
<feature type="region of interest" description="Disordered" evidence="5">
    <location>
        <begin position="105"/>
        <end position="130"/>
    </location>
</feature>
<feature type="region of interest" description="Disordered" evidence="5">
    <location>
        <begin position="285"/>
        <end position="305"/>
    </location>
</feature>
<dbReference type="SUPFAM" id="SSF88659">
    <property type="entry name" value="Sigma3 and sigma4 domains of RNA polymerase sigma factors"/>
    <property type="match status" value="1"/>
</dbReference>